<dbReference type="SUPFAM" id="SSF49785">
    <property type="entry name" value="Galactose-binding domain-like"/>
    <property type="match status" value="1"/>
</dbReference>
<dbReference type="InterPro" id="IPR013320">
    <property type="entry name" value="ConA-like_dom_sf"/>
</dbReference>
<feature type="domain" description="CBM6" evidence="4">
    <location>
        <begin position="942"/>
        <end position="1062"/>
    </location>
</feature>
<dbReference type="PANTHER" id="PTHR40469:SF2">
    <property type="entry name" value="GALACTOSE-BINDING DOMAIN-LIKE SUPERFAMILY PROTEIN"/>
    <property type="match status" value="1"/>
</dbReference>
<dbReference type="InterPro" id="IPR005084">
    <property type="entry name" value="CBM6"/>
</dbReference>
<dbReference type="Gene3D" id="2.120.10.30">
    <property type="entry name" value="TolB, C-terminal domain"/>
    <property type="match status" value="1"/>
</dbReference>
<dbReference type="SUPFAM" id="SSF49299">
    <property type="entry name" value="PKD domain"/>
    <property type="match status" value="1"/>
</dbReference>
<dbReference type="Pfam" id="PF17957">
    <property type="entry name" value="Big_7"/>
    <property type="match status" value="1"/>
</dbReference>
<dbReference type="SMART" id="SM00089">
    <property type="entry name" value="PKD"/>
    <property type="match status" value="1"/>
</dbReference>
<dbReference type="InterPro" id="IPR011042">
    <property type="entry name" value="6-blade_b-propeller_TolB-like"/>
</dbReference>
<dbReference type="InterPro" id="IPR029062">
    <property type="entry name" value="Class_I_gatase-like"/>
</dbReference>
<dbReference type="InterPro" id="IPR006584">
    <property type="entry name" value="Cellulose-bd_IV"/>
</dbReference>
<dbReference type="CDD" id="cd00146">
    <property type="entry name" value="PKD"/>
    <property type="match status" value="1"/>
</dbReference>
<evidence type="ECO:0000313" key="6">
    <source>
        <dbReference type="Proteomes" id="UP000451354"/>
    </source>
</evidence>
<dbReference type="Pfam" id="PF17851">
    <property type="entry name" value="GH43_C2"/>
    <property type="match status" value="2"/>
</dbReference>
<dbReference type="InterPro" id="IPR029010">
    <property type="entry name" value="ThuA-like"/>
</dbReference>
<dbReference type="GO" id="GO:0005975">
    <property type="term" value="P:carbohydrate metabolic process"/>
    <property type="evidence" value="ECO:0007669"/>
    <property type="project" value="UniProtKB-ARBA"/>
</dbReference>
<evidence type="ECO:0000256" key="1">
    <source>
        <dbReference type="ARBA" id="ARBA00022729"/>
    </source>
</evidence>
<keyword evidence="1 2" id="KW-0732">Signal</keyword>
<dbReference type="InterPro" id="IPR041542">
    <property type="entry name" value="GH43_C2"/>
</dbReference>
<dbReference type="Gene3D" id="3.40.50.880">
    <property type="match status" value="1"/>
</dbReference>
<keyword evidence="6" id="KW-1185">Reference proteome</keyword>
<name>A0A6M5UF46_9MICO</name>
<dbReference type="GO" id="GO:0030246">
    <property type="term" value="F:carbohydrate binding"/>
    <property type="evidence" value="ECO:0007669"/>
    <property type="project" value="InterPro"/>
</dbReference>
<dbReference type="Proteomes" id="UP000451354">
    <property type="component" value="Chromosome"/>
</dbReference>
<dbReference type="SMART" id="SM00606">
    <property type="entry name" value="CBD_IV"/>
    <property type="match status" value="1"/>
</dbReference>
<dbReference type="InterPro" id="IPR008979">
    <property type="entry name" value="Galactose-bd-like_sf"/>
</dbReference>
<dbReference type="SUPFAM" id="SSF49899">
    <property type="entry name" value="Concanavalin A-like lectins/glucanases"/>
    <property type="match status" value="3"/>
</dbReference>
<dbReference type="InterPro" id="IPR012938">
    <property type="entry name" value="Glc/Sorbosone_DH"/>
</dbReference>
<dbReference type="SUPFAM" id="SSF50952">
    <property type="entry name" value="Soluble quinoprotein glucose dehydrogenase"/>
    <property type="match status" value="1"/>
</dbReference>
<dbReference type="InterPro" id="IPR000601">
    <property type="entry name" value="PKD_dom"/>
</dbReference>
<evidence type="ECO:0000313" key="5">
    <source>
        <dbReference type="EMBL" id="QJW36252.1"/>
    </source>
</evidence>
<protein>
    <submittedName>
        <fullName evidence="5">DUF1349 domain-containing protein</fullName>
    </submittedName>
</protein>
<dbReference type="OrthoDB" id="6402258at2"/>
<dbReference type="EMBL" id="CP052757">
    <property type="protein sequence ID" value="QJW36252.1"/>
    <property type="molecule type" value="Genomic_DNA"/>
</dbReference>
<feature type="chain" id="PRO_5026846938" evidence="2">
    <location>
        <begin position="33"/>
        <end position="1863"/>
    </location>
</feature>
<dbReference type="PROSITE" id="PS50093">
    <property type="entry name" value="PKD"/>
    <property type="match status" value="1"/>
</dbReference>
<dbReference type="PROSITE" id="PS51175">
    <property type="entry name" value="CBM6"/>
    <property type="match status" value="1"/>
</dbReference>
<proteinExistence type="predicted"/>
<sequence>MTARRPRRARSVAALTIGALAFTLAPVTMASAADDPVPADEEHKVLIFTKTTQFRHTEAITQGTPVLEAAFAEVGIASDHTEDSTVFTDENLAQYDALVMFQTSGDPWNAEQKSALERYQQAGGGIVAIHNATDMRGSYTWWDDMIGALMPGHAATGNSPGLPGTVRVEDRTHPSTEHLDQRWTRADEWYNFSANVRGSAHVLATMDESTYDAGGNKMGYDHPISWCKPYDGGRAWMTGMGHFGAHYTQEPDFVQHIVGGVQWAAGLVEGDCGGTDWGSFEKIALDSNTSAPFGMDVAPDGRVFYTELVRGQIRVYDPRTQNTTTAITIPVYSGGEDGLLGIALDKDFATNGYLYQYYAPASSNDSDPANFFSRVSRFTVTSEGPGATVIDPASEKVLIEIPARRLPDEPGHTGGGLIVDHTTGDLYIGVGDDVNPHSEPSGGYAPLSERDGTFHDARETSANTNDLRGKVLRVHPEADGTYSIPEGNLFDEAADAGDKTLPEIYAMGFRNPFRFTIDPATGNLGVADYSPDNGSDNPNNRGPAGIAEWNLIKEPGFFGWPLCMGNNEPFRDVDYRTNPVTVGDFFDCDAPVNDSVRNTGLTELPAAQPADLWYGYQRSSVPGVINAGGGLAPMGGPFYQFDPELDSDTKFPEYYDGKPFFYEWARNKMYSIDLKDPGAAAGVTDVEKVNPFLPQEQFLAPIDSKFGPDGSMYVLDWGGGFGRDNPNSGLHRIDYLSGSRSPVSKPVATPDSGIAPLEVTFDGTASTDPEGEELTYAWDFDGDGTTDSTSAAPSHTYTENGVFDARLTVTDPAGKVGTATVPITVGNTRPEVDFGLPPTGSFFNFGDDITWDVSVTDAEDSPDGDTIDDEQVIIQPALGHDAHAHPSEPLHGRTGTVATSLGGGHGEDMNVFYVIDARYTDRGGEGDVPALTGSDTTLIFPKKREAEFHAASDGTTTVPSRDVEGGGSVITGSNGSWASYDPVSLYGVDALTLRVAAAAEGTIELRRDAADGELLGTAEIPQTGLGTFTDVTLDVTDPMEPFTLYVVFPGEGERRLNFIEADGKGVSGTTRPKVRVTSPEAGVRLEQGEMTVTAEADDTENTVTQVEFFVDGESIGVDESAPYEATWNPTADNYYEITAVATNDKGLYTRSRVVLAQVGDLFAGMKTFTNANGTFEQLAEGKYLITSGGANMWQGTNEYSTIYREQGADENWSATVKVNSQGNSNGGAKAGIFVRNDVTQTANSQGYAALGIRPANGFEWLRGNASGQLATSTAASSTSYPAWVRLVRDGDLYTAYWSKDGENFTQIGEPQALPGAASVQDVGLFVTAHSSSATSAVEFQDFVFDDDPQTEEPGEETPPQCLAKASDEFDGDALDPRWTVVRQAEGQPITVADGHAVLPVVQGDINEAVTGPISYLGQPAPAGAWTLETKLDVPLARHWQHAGLLVHVNDDEYTKLAFTKNQSGARFLEFQTETAGSRTWHGQTDVAADFPSTIHLRLVSDGSAITAAYSADGQAWTALAGSAPVKPDATFGVMAGGDTATANTVAKVDYVHVTGAEPDDGVREPSDEFEGDALDGCRWDAVVRYDGSKVAVADGELRITTQPGDINAGNNGDPRNFVLQNVPEGDWVVETRFKAPLVHRWQLAGLIAYGDDDNYVKADVLAKNAPGAALNLGAELVSEKGGQFGNGGNRQLELADSTESGYWYVRLEKVGTTYQGWVSDGGVNWTPLGAPVTNDAALTTVGLMAIGPEQETPVTVAFDWFRLTTESEPEPTVDVEATASARCLAGKAYLAVRATNADEAPVAITLTTPFGAKEFGAVEVGGNAYQSFASRATSFDAGTATVTATLGDVTTEIEVPYDALSCG</sequence>
<evidence type="ECO:0000256" key="2">
    <source>
        <dbReference type="SAM" id="SignalP"/>
    </source>
</evidence>
<dbReference type="Pfam" id="PF03422">
    <property type="entry name" value="CBM_6"/>
    <property type="match status" value="1"/>
</dbReference>
<dbReference type="InterPro" id="IPR035986">
    <property type="entry name" value="PKD_dom_sf"/>
</dbReference>
<dbReference type="Gene3D" id="2.60.40.10">
    <property type="entry name" value="Immunoglobulins"/>
    <property type="match status" value="2"/>
</dbReference>
<dbReference type="Pfam" id="PF07995">
    <property type="entry name" value="GSDH"/>
    <property type="match status" value="1"/>
</dbReference>
<accession>A0A6M5UF46</accession>
<organism evidence="5 6">
    <name type="scientific">Cellulosimicrobium protaetiae</name>
    <dbReference type="NCBI Taxonomy" id="2587808"/>
    <lineage>
        <taxon>Bacteria</taxon>
        <taxon>Bacillati</taxon>
        <taxon>Actinomycetota</taxon>
        <taxon>Actinomycetes</taxon>
        <taxon>Micrococcales</taxon>
        <taxon>Promicromonosporaceae</taxon>
        <taxon>Cellulosimicrobium</taxon>
    </lineage>
</organism>
<evidence type="ECO:0000259" key="4">
    <source>
        <dbReference type="PROSITE" id="PS51175"/>
    </source>
</evidence>
<feature type="domain" description="PKD" evidence="3">
    <location>
        <begin position="742"/>
        <end position="825"/>
    </location>
</feature>
<dbReference type="Gene3D" id="2.60.120.260">
    <property type="entry name" value="Galactose-binding domain-like"/>
    <property type="match status" value="1"/>
</dbReference>
<dbReference type="Pfam" id="PF18911">
    <property type="entry name" value="PKD_4"/>
    <property type="match status" value="1"/>
</dbReference>
<evidence type="ECO:0000259" key="3">
    <source>
        <dbReference type="PROSITE" id="PS50093"/>
    </source>
</evidence>
<dbReference type="Pfam" id="PF06283">
    <property type="entry name" value="ThuA"/>
    <property type="match status" value="1"/>
</dbReference>
<dbReference type="InterPro" id="IPR022409">
    <property type="entry name" value="PKD/Chitinase_dom"/>
</dbReference>
<dbReference type="CDD" id="cd04084">
    <property type="entry name" value="CBM6_xylanase-like"/>
    <property type="match status" value="1"/>
</dbReference>
<dbReference type="KEGG" id="cprt:FIC82_008615"/>
<dbReference type="RefSeq" id="WP_154798280.1">
    <property type="nucleotide sequence ID" value="NZ_CP052757.1"/>
</dbReference>
<gene>
    <name evidence="5" type="ORF">FIC82_008615</name>
</gene>
<dbReference type="InterPro" id="IPR013783">
    <property type="entry name" value="Ig-like_fold"/>
</dbReference>
<feature type="signal peptide" evidence="2">
    <location>
        <begin position="1"/>
        <end position="32"/>
    </location>
</feature>
<reference evidence="6" key="1">
    <citation type="journal article" date="2022" name="Int. J. Syst. Evol. Microbiol.">
        <title>Cellulosimicrobium protaetiae sp. nov., isolated from the gut of the larva of Protaetia brevitarsis seulensis.</title>
        <authorList>
            <person name="Le Han H."/>
            <person name="Nguyen T.T.H."/>
            <person name="Li Z."/>
            <person name="Shin N.R."/>
            <person name="Kim S.G."/>
        </authorList>
    </citation>
    <scope>NUCLEOTIDE SEQUENCE [LARGE SCALE GENOMIC DNA]</scope>
    <source>
        <strain evidence="6">BI34</strain>
    </source>
</reference>
<dbReference type="PANTHER" id="PTHR40469">
    <property type="entry name" value="SECRETED GLYCOSYL HYDROLASE"/>
    <property type="match status" value="1"/>
</dbReference>
<dbReference type="SUPFAM" id="SSF52317">
    <property type="entry name" value="Class I glutamine amidotransferase-like"/>
    <property type="match status" value="1"/>
</dbReference>
<dbReference type="Gene3D" id="2.60.120.200">
    <property type="match status" value="3"/>
</dbReference>
<dbReference type="InterPro" id="IPR011041">
    <property type="entry name" value="Quinoprot_gluc/sorb_DH_b-prop"/>
</dbReference>